<evidence type="ECO:0000313" key="4">
    <source>
        <dbReference type="EMBL" id="TSA87988.1"/>
    </source>
</evidence>
<organism evidence="4 5">
    <name type="scientific">Deinococcus detaillensis</name>
    <dbReference type="NCBI Taxonomy" id="2592048"/>
    <lineage>
        <taxon>Bacteria</taxon>
        <taxon>Thermotogati</taxon>
        <taxon>Deinococcota</taxon>
        <taxon>Deinococci</taxon>
        <taxon>Deinococcales</taxon>
        <taxon>Deinococcaceae</taxon>
        <taxon>Deinococcus</taxon>
    </lineage>
</organism>
<dbReference type="RefSeq" id="WP_143719162.1">
    <property type="nucleotide sequence ID" value="NZ_VKDB01000001.1"/>
</dbReference>
<name>A0A553V6B1_9DEIO</name>
<dbReference type="Gene3D" id="3.10.450.50">
    <property type="match status" value="1"/>
</dbReference>
<dbReference type="SUPFAM" id="SSF54427">
    <property type="entry name" value="NTF2-like"/>
    <property type="match status" value="1"/>
</dbReference>
<keyword evidence="5" id="KW-1185">Reference proteome</keyword>
<comment type="similarity">
    <text evidence="1 2">Belongs to the UPF0225 family.</text>
</comment>
<dbReference type="InterPro" id="IPR004027">
    <property type="entry name" value="SEC_C_motif"/>
</dbReference>
<evidence type="ECO:0000313" key="5">
    <source>
        <dbReference type="Proteomes" id="UP000316092"/>
    </source>
</evidence>
<dbReference type="InterPro" id="IPR023006">
    <property type="entry name" value="YchJ-like"/>
</dbReference>
<evidence type="ECO:0000259" key="3">
    <source>
        <dbReference type="Pfam" id="PF17775"/>
    </source>
</evidence>
<dbReference type="Pfam" id="PF02810">
    <property type="entry name" value="SEC-C"/>
    <property type="match status" value="1"/>
</dbReference>
<dbReference type="OrthoDB" id="21421at2"/>
<feature type="domain" description="YchJ-like middle NTF2-like" evidence="3">
    <location>
        <begin position="36"/>
        <end position="123"/>
    </location>
</feature>
<sequence length="126" mass="14326">MPPLPFPPFKLCPCNSKQPYAQCCGPRLSGEQPAQTPEALMRSRYVAYVLQDAAYLLATWHPTTRPAELEVGPQPQWLGLNVRRAAGDTVSFTAHYQERGVRRELRERSTFVQESGKWFYLDGVED</sequence>
<accession>A0A553V6B1</accession>
<evidence type="ECO:0000256" key="1">
    <source>
        <dbReference type="ARBA" id="ARBA00010839"/>
    </source>
</evidence>
<evidence type="ECO:0000256" key="2">
    <source>
        <dbReference type="HAMAP-Rule" id="MF_00612"/>
    </source>
</evidence>
<dbReference type="InterPro" id="IPR032710">
    <property type="entry name" value="NTF2-like_dom_sf"/>
</dbReference>
<dbReference type="EMBL" id="VKDB01000001">
    <property type="protein sequence ID" value="TSA87988.1"/>
    <property type="molecule type" value="Genomic_DNA"/>
</dbReference>
<comment type="caution">
    <text evidence="4">The sequence shown here is derived from an EMBL/GenBank/DDBJ whole genome shotgun (WGS) entry which is preliminary data.</text>
</comment>
<proteinExistence type="inferred from homology"/>
<protein>
    <recommendedName>
        <fullName evidence="2">UPF0225 protein FNU79_01730</fullName>
    </recommendedName>
</protein>
<dbReference type="AlphaFoldDB" id="A0A553V6B1"/>
<reference evidence="4 5" key="1">
    <citation type="submission" date="2019-07" db="EMBL/GenBank/DDBJ databases">
        <title>Deinococcus detaillus sp. nov., isolated from humus soil in Antarctica.</title>
        <authorList>
            <person name="Zhang K."/>
        </authorList>
    </citation>
    <scope>NUCLEOTIDE SEQUENCE [LARGE SCALE GENOMIC DNA]</scope>
    <source>
        <strain evidence="4 5">H1</strain>
    </source>
</reference>
<dbReference type="InterPro" id="IPR048469">
    <property type="entry name" value="YchJ-like_M"/>
</dbReference>
<dbReference type="Pfam" id="PF17775">
    <property type="entry name" value="YchJ_M-like"/>
    <property type="match status" value="1"/>
</dbReference>
<gene>
    <name evidence="4" type="ORF">FNU79_01730</name>
</gene>
<dbReference type="Proteomes" id="UP000316092">
    <property type="component" value="Unassembled WGS sequence"/>
</dbReference>
<dbReference type="HAMAP" id="MF_00612">
    <property type="entry name" value="UPF0225"/>
    <property type="match status" value="1"/>
</dbReference>